<dbReference type="AlphaFoldDB" id="Q0QKW3"/>
<proteinExistence type="predicted"/>
<dbReference type="InterPro" id="IPR012902">
    <property type="entry name" value="N_methyl_site"/>
</dbReference>
<evidence type="ECO:0000313" key="2">
    <source>
        <dbReference type="EMBL" id="ABD96216.1"/>
    </source>
</evidence>
<dbReference type="EMBL" id="DQ325538">
    <property type="protein sequence ID" value="ABD96216.1"/>
    <property type="molecule type" value="Genomic_DNA"/>
</dbReference>
<organism evidence="2">
    <name type="scientific">uncultured marine type-A Synechococcus GOM 3M9</name>
    <dbReference type="NCBI Taxonomy" id="364149"/>
    <lineage>
        <taxon>Bacteria</taxon>
        <taxon>Bacillati</taxon>
        <taxon>Cyanobacteriota</taxon>
        <taxon>Cyanophyceae</taxon>
        <taxon>Synechococcales</taxon>
        <taxon>Synechococcaceae</taxon>
        <taxon>Synechococcus</taxon>
        <taxon>environmental samples</taxon>
    </lineage>
</organism>
<name>Q0QKW3_9SYNE</name>
<evidence type="ECO:0000256" key="1">
    <source>
        <dbReference type="SAM" id="Phobius"/>
    </source>
</evidence>
<protein>
    <submittedName>
        <fullName evidence="2">Uncharacterized protein</fullName>
    </submittedName>
</protein>
<sequence length="226" mass="24776">MNMRSIASMTQSAKTPRSATQGFTLVEALIAGVLMTFVMTSVGRIGVNALASSSTQKERSRIEGAIENSIQQIQHLDSQLTDTRIPVIHRLKNDPNNACIAPGAYLAHRLAYGSTTVAEWQSESTKSPDAIDRPYGVDSLKFSYLKPGSTTLNSLTIKDNSKGSTVITPETTPIDGNPYNLGSQDINLTVIEYQFRIPESKTSKSNKAEKRIIELNPYFQGNCYKL</sequence>
<keyword evidence="1" id="KW-1133">Transmembrane helix</keyword>
<reference evidence="2" key="1">
    <citation type="journal article" date="2006" name="Mar. Ecol. Prog. Ser.">
        <title>Gene diversity and organization in rbcL-containing genome fragments from uncultivated Synechococcus in the Gulf of Mexico.</title>
        <authorList>
            <person name="John D.E."/>
            <person name="Wawrik B."/>
            <person name="Tabita F.R."/>
            <person name="Paul J.H."/>
        </authorList>
    </citation>
    <scope>NUCLEOTIDE SEQUENCE</scope>
</reference>
<keyword evidence="1" id="KW-0812">Transmembrane</keyword>
<feature type="transmembrane region" description="Helical" evidence="1">
    <location>
        <begin position="28"/>
        <end position="51"/>
    </location>
</feature>
<keyword evidence="1" id="KW-0472">Membrane</keyword>
<accession>Q0QKW3</accession>
<dbReference type="PROSITE" id="PS00409">
    <property type="entry name" value="PROKAR_NTER_METHYL"/>
    <property type="match status" value="1"/>
</dbReference>